<feature type="signal peptide" evidence="1">
    <location>
        <begin position="1"/>
        <end position="20"/>
    </location>
</feature>
<dbReference type="GO" id="GO:0046373">
    <property type="term" value="P:L-arabinose metabolic process"/>
    <property type="evidence" value="ECO:0007669"/>
    <property type="project" value="InterPro"/>
</dbReference>
<protein>
    <submittedName>
        <fullName evidence="3">Alpha-L-arabinofuranosidase B (ABFB) domain-containing protein</fullName>
    </submittedName>
</protein>
<evidence type="ECO:0000256" key="1">
    <source>
        <dbReference type="SAM" id="SignalP"/>
    </source>
</evidence>
<evidence type="ECO:0000313" key="4">
    <source>
        <dbReference type="Proteomes" id="UP000182719"/>
    </source>
</evidence>
<organism evidence="3 4">
    <name type="scientific">Stigmatella aurantiaca</name>
    <dbReference type="NCBI Taxonomy" id="41"/>
    <lineage>
        <taxon>Bacteria</taxon>
        <taxon>Pseudomonadati</taxon>
        <taxon>Myxococcota</taxon>
        <taxon>Myxococcia</taxon>
        <taxon>Myxococcales</taxon>
        <taxon>Cystobacterineae</taxon>
        <taxon>Archangiaceae</taxon>
        <taxon>Stigmatella</taxon>
    </lineage>
</organism>
<feature type="chain" id="PRO_5010357534" evidence="1">
    <location>
        <begin position="21"/>
        <end position="202"/>
    </location>
</feature>
<dbReference type="InterPro" id="IPR007934">
    <property type="entry name" value="AbfB_ABD"/>
</dbReference>
<accession>A0A1H7MNK2</accession>
<gene>
    <name evidence="3" type="ORF">SAMN05444354_10437</name>
</gene>
<dbReference type="GO" id="GO:0046556">
    <property type="term" value="F:alpha-L-arabinofuranosidase activity"/>
    <property type="evidence" value="ECO:0007669"/>
    <property type="project" value="InterPro"/>
</dbReference>
<sequence>MMTPTPSRWFKRFLTLAAVAALPGCIIEDSDDPYEPAPYVGCPALEGSGIHGSVSLHNEMGGFFSMESYTYMDYYVRTAEGRGMISLIRTGWDMDDATFRMVPGLADDRCVSFESSLYPGSFLRQENAEVWLDEGSSHPRFLEDATFCPRQGLADLHALSFESCALPGMYLHHTDDFLYVGEGSGWAFEEDATFLLTDPWSP</sequence>
<dbReference type="RefSeq" id="WP_075006108.1">
    <property type="nucleotide sequence ID" value="NZ_FOAP01000004.1"/>
</dbReference>
<dbReference type="AlphaFoldDB" id="A0A1H7MNK2"/>
<name>A0A1H7MNK2_STIAU</name>
<keyword evidence="1" id="KW-0732">Signal</keyword>
<keyword evidence="4" id="KW-1185">Reference proteome</keyword>
<feature type="domain" description="Alpha-L-arabinofuranosidase B arabinose-binding" evidence="2">
    <location>
        <begin position="65"/>
        <end position="195"/>
    </location>
</feature>
<dbReference type="CDD" id="cd23399">
    <property type="entry name" value="beta-trefoil_ABD_ABFB"/>
    <property type="match status" value="1"/>
</dbReference>
<dbReference type="Pfam" id="PF05270">
    <property type="entry name" value="AbfB"/>
    <property type="match status" value="1"/>
</dbReference>
<dbReference type="InterPro" id="IPR036195">
    <property type="entry name" value="AbfB_ABD_sf"/>
</dbReference>
<dbReference type="SUPFAM" id="SSF110221">
    <property type="entry name" value="AbfB domain"/>
    <property type="match status" value="1"/>
</dbReference>
<evidence type="ECO:0000259" key="2">
    <source>
        <dbReference type="Pfam" id="PF05270"/>
    </source>
</evidence>
<dbReference type="Gene3D" id="2.80.10.50">
    <property type="match status" value="1"/>
</dbReference>
<evidence type="ECO:0000313" key="3">
    <source>
        <dbReference type="EMBL" id="SEL12265.1"/>
    </source>
</evidence>
<reference evidence="4" key="1">
    <citation type="submission" date="2016-10" db="EMBL/GenBank/DDBJ databases">
        <authorList>
            <person name="Varghese N."/>
            <person name="Submissions S."/>
        </authorList>
    </citation>
    <scope>NUCLEOTIDE SEQUENCE [LARGE SCALE GENOMIC DNA]</scope>
    <source>
        <strain evidence="4">DSM 17044</strain>
    </source>
</reference>
<dbReference type="EMBL" id="FOAP01000004">
    <property type="protein sequence ID" value="SEL12265.1"/>
    <property type="molecule type" value="Genomic_DNA"/>
</dbReference>
<dbReference type="Proteomes" id="UP000182719">
    <property type="component" value="Unassembled WGS sequence"/>
</dbReference>
<proteinExistence type="predicted"/>